<dbReference type="STRING" id="224324.aq_727"/>
<dbReference type="InParanoid" id="O66939"/>
<dbReference type="InterPro" id="IPR006139">
    <property type="entry name" value="D-isomer_2_OHA_DH_cat_dom"/>
</dbReference>
<dbReference type="CDD" id="cd12187">
    <property type="entry name" value="LDH_like_1"/>
    <property type="match status" value="1"/>
</dbReference>
<feature type="binding site" evidence="9">
    <location>
        <position position="297"/>
    </location>
    <ligand>
        <name>NAD(+)</name>
        <dbReference type="ChEBI" id="CHEBI:57540"/>
    </ligand>
</feature>
<feature type="binding site" evidence="9">
    <location>
        <position position="152"/>
    </location>
    <ligand>
        <name>NAD(+)</name>
        <dbReference type="ChEBI" id="CHEBI:57540"/>
    </ligand>
</feature>
<dbReference type="PATRIC" id="fig|224324.8.peg.582"/>
<evidence type="ECO:0000259" key="5">
    <source>
        <dbReference type="Pfam" id="PF00389"/>
    </source>
</evidence>
<feature type="binding site" evidence="9">
    <location>
        <position position="151"/>
    </location>
    <ligand>
        <name>NAD(+)</name>
        <dbReference type="ChEBI" id="CHEBI:57540"/>
    </ligand>
</feature>
<dbReference type="PROSITE" id="PS00670">
    <property type="entry name" value="D_2_HYDROXYACID_DH_2"/>
    <property type="match status" value="1"/>
</dbReference>
<feature type="binding site" evidence="9">
    <location>
        <position position="171"/>
    </location>
    <ligand>
        <name>NAD(+)</name>
        <dbReference type="ChEBI" id="CHEBI:57540"/>
    </ligand>
</feature>
<evidence type="ECO:0000313" key="8">
    <source>
        <dbReference type="Proteomes" id="UP000000798"/>
    </source>
</evidence>
<dbReference type="Pfam" id="PF00389">
    <property type="entry name" value="2-Hacid_dh"/>
    <property type="match status" value="1"/>
</dbReference>
<dbReference type="eggNOG" id="COG1052">
    <property type="taxonomic scope" value="Bacteria"/>
</dbReference>
<evidence type="ECO:0000259" key="6">
    <source>
        <dbReference type="Pfam" id="PF02826"/>
    </source>
</evidence>
<evidence type="ECO:0000313" key="7">
    <source>
        <dbReference type="EMBL" id="AAC06898.1"/>
    </source>
</evidence>
<feature type="binding site" evidence="9">
    <location>
        <position position="229"/>
    </location>
    <ligand>
        <name>NAD(+)</name>
        <dbReference type="ChEBI" id="CHEBI:57540"/>
    </ligand>
</feature>
<feature type="domain" description="D-isomer specific 2-hydroxyacid dehydrogenase catalytic" evidence="5">
    <location>
        <begin position="4"/>
        <end position="321"/>
    </location>
</feature>
<evidence type="ECO:0000256" key="2">
    <source>
        <dbReference type="ARBA" id="ARBA00023002"/>
    </source>
</evidence>
<dbReference type="InterPro" id="IPR036291">
    <property type="entry name" value="NAD(P)-bd_dom_sf"/>
</dbReference>
<dbReference type="InterPro" id="IPR058205">
    <property type="entry name" value="D-LDH-like"/>
</dbReference>
<keyword evidence="9" id="KW-0547">Nucleotide-binding</keyword>
<feature type="disulfide bond" evidence="9">
    <location>
        <begin position="169"/>
        <end position="183"/>
    </location>
</feature>
<dbReference type="SMR" id="O66939"/>
<reference evidence="7 8" key="1">
    <citation type="journal article" date="1998" name="Nature">
        <title>The complete genome of the hyperthermophilic bacterium Aquifex aeolicus.</title>
        <authorList>
            <person name="Deckert G."/>
            <person name="Warren P.V."/>
            <person name="Gaasterland T."/>
            <person name="Young W.G."/>
            <person name="Lenox A.L."/>
            <person name="Graham D.E."/>
            <person name="Overbeek R."/>
            <person name="Snead M.A."/>
            <person name="Keller M."/>
            <person name="Aujay M."/>
            <person name="Huber R."/>
            <person name="Feldman R.A."/>
            <person name="Short J.M."/>
            <person name="Olson G.J."/>
            <person name="Swanson R.V."/>
        </authorList>
    </citation>
    <scope>NUCLEOTIDE SEQUENCE [LARGE SCALE GENOMIC DNA]</scope>
    <source>
        <strain evidence="7 8">VF5</strain>
    </source>
</reference>
<dbReference type="PANTHER" id="PTHR43026">
    <property type="entry name" value="2-HYDROXYACID DEHYDROGENASE HOMOLOG 1-RELATED"/>
    <property type="match status" value="1"/>
</dbReference>
<evidence type="ECO:0007829" key="9">
    <source>
        <dbReference type="PDB" id="3KB6"/>
    </source>
</evidence>
<dbReference type="GO" id="GO:0004617">
    <property type="term" value="F:phosphoglycerate dehydrogenase activity"/>
    <property type="evidence" value="ECO:0007669"/>
    <property type="project" value="UniProtKB-ARBA"/>
</dbReference>
<dbReference type="InterPro" id="IPR029752">
    <property type="entry name" value="D-isomer_DH_CS1"/>
</dbReference>
<dbReference type="SUPFAM" id="SSF52283">
    <property type="entry name" value="Formate/glycerate dehydrogenase catalytic domain-like"/>
    <property type="match status" value="1"/>
</dbReference>
<keyword evidence="9" id="KW-0002">3D-structure</keyword>
<sequence length="334" mass="38071">MNVLFTSVPQEDVPFYQEALKDLSLKIYTTDVSKVPENELKKAELISVFVYDKLTEELLSKMPRLKLIHTRSVGFDHIDLDYCKKKGILVTHIPAYSPESVAEHTFAMILTLVKRLKRIEDRVKKLNFSQDSEILARELNRLTLGVIGTGRIGSRVAMYGLAFGMKVLCYDVVKREDLKEKGCVYTSLDELLKESDVISLHVPYTKETHHMINEERISLMKDGVYLINTARGKVVDTDALYRAYQRGKFSGLGLDVFEDEEILILKKYTEGKATDKNLKILELACKDNVIITPHIAYYTDKSLERIREETVKVVKAFVKGDLEQIKGNFVVGPS</sequence>
<evidence type="ECO:0000256" key="4">
    <source>
        <dbReference type="RuleBase" id="RU003719"/>
    </source>
</evidence>
<evidence type="ECO:0000256" key="1">
    <source>
        <dbReference type="ARBA" id="ARBA00005854"/>
    </source>
</evidence>
<dbReference type="FunCoup" id="O66939">
    <property type="interactions" value="245"/>
</dbReference>
<evidence type="ECO:0000256" key="3">
    <source>
        <dbReference type="ARBA" id="ARBA00023027"/>
    </source>
</evidence>
<dbReference type="EnsemblBacteria" id="AAC06898">
    <property type="protein sequence ID" value="AAC06898"/>
    <property type="gene ID" value="aq_727"/>
</dbReference>
<dbReference type="OrthoDB" id="9805416at2"/>
<comment type="similarity">
    <text evidence="1 4">Belongs to the D-isomer specific 2-hydroxyacid dehydrogenase family.</text>
</comment>
<feature type="binding site" evidence="9">
    <location>
        <position position="230"/>
    </location>
    <ligand>
        <name>NAD(+)</name>
        <dbReference type="ChEBI" id="CHEBI:57540"/>
    </ligand>
</feature>
<organism evidence="7 8">
    <name type="scientific">Aquifex aeolicus (strain VF5)</name>
    <dbReference type="NCBI Taxonomy" id="224324"/>
    <lineage>
        <taxon>Bacteria</taxon>
        <taxon>Pseudomonadati</taxon>
        <taxon>Aquificota</taxon>
        <taxon>Aquificia</taxon>
        <taxon>Aquificales</taxon>
        <taxon>Aquificaceae</taxon>
        <taxon>Aquifex</taxon>
    </lineage>
</organism>
<dbReference type="Pfam" id="PF02826">
    <property type="entry name" value="2-Hacid_dh_C"/>
    <property type="match status" value="1"/>
</dbReference>
<feature type="binding site" evidence="9">
    <location>
        <position position="231"/>
    </location>
    <ligand>
        <name>(R)-lactate</name>
        <dbReference type="ChEBI" id="CHEBI:16004"/>
    </ligand>
</feature>
<keyword evidence="2 4" id="KW-0560">Oxidoreductase</keyword>
<dbReference type="AlphaFoldDB" id="O66939"/>
<feature type="binding site" evidence="9">
    <location>
        <position position="73"/>
    </location>
    <ligand>
        <name>(R)-lactate</name>
        <dbReference type="ChEBI" id="CHEBI:16004"/>
    </ligand>
</feature>
<dbReference type="SUPFAM" id="SSF51735">
    <property type="entry name" value="NAD(P)-binding Rossmann-fold domains"/>
    <property type="match status" value="1"/>
</dbReference>
<keyword evidence="8" id="KW-1185">Reference proteome</keyword>
<dbReference type="FunFam" id="3.40.50.720:FF:000041">
    <property type="entry name" value="D-3-phosphoglycerate dehydrogenase"/>
    <property type="match status" value="1"/>
</dbReference>
<dbReference type="GO" id="GO:0008720">
    <property type="term" value="F:D-lactate dehydrogenase (NAD+) activity"/>
    <property type="evidence" value="ECO:0000318"/>
    <property type="project" value="GO_Central"/>
</dbReference>
<dbReference type="Gene3D" id="3.40.50.720">
    <property type="entry name" value="NAD(P)-binding Rossmann-like Domain"/>
    <property type="match status" value="2"/>
</dbReference>
<accession>O66939</accession>
<dbReference type="InterPro" id="IPR029753">
    <property type="entry name" value="D-isomer_DH_CS"/>
</dbReference>
<dbReference type="GO" id="GO:0051287">
    <property type="term" value="F:NAD binding"/>
    <property type="evidence" value="ECO:0007669"/>
    <property type="project" value="InterPro"/>
</dbReference>
<proteinExistence type="evidence at protein level"/>
<dbReference type="EvolutionaryTrace" id="O66939"/>
<dbReference type="BRENDA" id="1.1.1.28">
    <property type="organism ID" value="396"/>
</dbReference>
<feature type="domain" description="D-isomer specific 2-hydroxyacid dehydrogenase NAD-binding" evidence="6">
    <location>
        <begin position="106"/>
        <end position="296"/>
    </location>
</feature>
<feature type="binding site" evidence="9">
    <location>
        <position position="74"/>
    </location>
    <ligand>
        <name>(R)-lactate</name>
        <dbReference type="ChEBI" id="CHEBI:16004"/>
    </ligand>
</feature>
<reference evidence="9" key="2">
    <citation type="journal article" date="2009" name="Acta Crystallogr. F">
        <title>Structure of D-lactate dehydrogenase from Aquifex aeolicus complexed with NAD(+) and lactic acid (or pyruvate).</title>
        <authorList>
            <person name="Antonyuk S.V."/>
            <person name="Strange R.W."/>
            <person name="Ellis M.J."/>
            <person name="Bessho Y."/>
            <person name="Kuramitsu S."/>
            <person name="Inoue Y."/>
            <person name="Yokoyama S."/>
            <person name="Hasnain S.S."/>
        </authorList>
    </citation>
    <scope>X-RAY CRYSTALLOGRAPHY (2.12 ANGSTROMS) IN COMPLEX WITH (R)-LACTATE AND NAD(+)</scope>
    <scope>DISULFIDE BONDS</scope>
</reference>
<dbReference type="PDB" id="3KB6">
    <property type="method" value="X-ray"/>
    <property type="resolution" value="2.12 A"/>
    <property type="chains" value="A/B/C/D=1-334"/>
</dbReference>
<gene>
    <name evidence="7" type="primary">ldhA</name>
    <name evidence="7" type="ordered locus">aq_727</name>
</gene>
<dbReference type="GO" id="GO:0006564">
    <property type="term" value="P:L-serine biosynthetic process"/>
    <property type="evidence" value="ECO:0007669"/>
    <property type="project" value="UniProtKB-ARBA"/>
</dbReference>
<dbReference type="Proteomes" id="UP000000798">
    <property type="component" value="Chromosome"/>
</dbReference>
<protein>
    <submittedName>
        <fullName evidence="7">D-lactate dehydrogenase</fullName>
    </submittedName>
</protein>
<dbReference type="PANTHER" id="PTHR43026:SF1">
    <property type="entry name" value="2-HYDROXYACID DEHYDROGENASE HOMOLOG 1-RELATED"/>
    <property type="match status" value="1"/>
</dbReference>
<dbReference type="HOGENOM" id="CLU_019796_1_1_0"/>
<feature type="binding site" evidence="9">
    <location>
        <position position="96"/>
    </location>
    <ligand>
        <name>(R)-lactate</name>
        <dbReference type="ChEBI" id="CHEBI:16004"/>
    </ligand>
</feature>
<dbReference type="InterPro" id="IPR006140">
    <property type="entry name" value="D-isomer_DH_NAD-bd"/>
</dbReference>
<feature type="binding site" evidence="9">
    <location>
        <position position="255"/>
    </location>
    <ligand>
        <name>NAD(+)</name>
        <dbReference type="ChEBI" id="CHEBI:57540"/>
    </ligand>
</feature>
<keyword evidence="3" id="KW-0520">NAD</keyword>
<dbReference type="RefSeq" id="WP_010880437.1">
    <property type="nucleotide sequence ID" value="NC_000918.1"/>
</dbReference>
<dbReference type="PROSITE" id="PS00065">
    <property type="entry name" value="D_2_HYDROXYACID_DH_1"/>
    <property type="match status" value="1"/>
</dbReference>
<dbReference type="PROSITE" id="PS00671">
    <property type="entry name" value="D_2_HYDROXYACID_DH_3"/>
    <property type="match status" value="1"/>
</dbReference>
<name>O66939_AQUAE</name>
<dbReference type="PDBsum" id="3KB6"/>
<dbReference type="PIR" id="G70363">
    <property type="entry name" value="G70363"/>
</dbReference>
<feature type="binding site" evidence="9">
    <location>
        <position position="294"/>
    </location>
    <ligand>
        <name>(R)-lactate</name>
        <dbReference type="ChEBI" id="CHEBI:16004"/>
    </ligand>
</feature>
<dbReference type="EMBL" id="AE000657">
    <property type="protein sequence ID" value="AAC06898.1"/>
    <property type="molecule type" value="Genomic_DNA"/>
</dbReference>
<dbReference type="KEGG" id="aae:aq_727"/>
<dbReference type="GO" id="GO:0047545">
    <property type="term" value="F:(S)-2-hydroxyglutarate dehydrogenase activity"/>
    <property type="evidence" value="ECO:0007669"/>
    <property type="project" value="UniProtKB-ARBA"/>
</dbReference>